<keyword evidence="1" id="KW-0479">Metal-binding</keyword>
<dbReference type="PROSITE" id="PS50158">
    <property type="entry name" value="ZF_CCHC"/>
    <property type="match status" value="1"/>
</dbReference>
<evidence type="ECO:0000313" key="5">
    <source>
        <dbReference type="Proteomes" id="UP000821837"/>
    </source>
</evidence>
<evidence type="ECO:0000256" key="2">
    <source>
        <dbReference type="SAM" id="MobiDB-lite"/>
    </source>
</evidence>
<sequence length="536" mass="58625">MPETIAVDGTEATVEDLSDDGWITAYGNRRRQDQMKNTAPPSGAECEVATEKKGRYSRTPSTFQRVVVGSRLPRMPEDHFRVIVRPKGGLNVSRVDHFALFKSMIMAAALTDKQAEQDSVYLNKTQNIIVISTPMIANAKAYVGVRRIHTSYGAFEVSAYGAAPENRCKGVLRNIDPLTTDQQLNEAILNSRNPTAIGVKTIKNTRAVILLLGGSHVPKHVACGSAYMQCSLYRRQVDICYACGQVGHRADVCHRSTEEEEKCHNCGLSIPSDTRETHSCTSKCKLCRGAHITGDRSCKKRYHVPYIVRKRRRDRRSRSRADPEEDTGAAMMRGAPARSRSRGRSRQRGGTGGLARSQSRSRSRSKAKLTWADKVRGGSGSSGGNIVEAGASPRPSTPVRGLQPLFMPLEKDKISSAVRGAICVDLVPRNIHPVHNEGRRKARAEAILGKIDSSSTALFVDAAKYWKKDAYAVTVVNAKGSLVNAATVVTGFTHEAEKLAIAGVARGGYVRFETREAVNHFSSGRPTLRSESKHEG</sequence>
<dbReference type="Proteomes" id="UP000821837">
    <property type="component" value="Chromosome 5"/>
</dbReference>
<feature type="compositionally biased region" description="Basic residues" evidence="2">
    <location>
        <begin position="309"/>
        <end position="318"/>
    </location>
</feature>
<dbReference type="GO" id="GO:0008270">
    <property type="term" value="F:zinc ion binding"/>
    <property type="evidence" value="ECO:0007669"/>
    <property type="project" value="UniProtKB-KW"/>
</dbReference>
<reference evidence="4" key="1">
    <citation type="journal article" date="2020" name="Cell">
        <title>Large-Scale Comparative Analyses of Tick Genomes Elucidate Their Genetic Diversity and Vector Capacities.</title>
        <authorList>
            <consortium name="Tick Genome and Microbiome Consortium (TIGMIC)"/>
            <person name="Jia N."/>
            <person name="Wang J."/>
            <person name="Shi W."/>
            <person name="Du L."/>
            <person name="Sun Y."/>
            <person name="Zhan W."/>
            <person name="Jiang J.F."/>
            <person name="Wang Q."/>
            <person name="Zhang B."/>
            <person name="Ji P."/>
            <person name="Bell-Sakyi L."/>
            <person name="Cui X.M."/>
            <person name="Yuan T.T."/>
            <person name="Jiang B.G."/>
            <person name="Yang W.F."/>
            <person name="Lam T.T."/>
            <person name="Chang Q.C."/>
            <person name="Ding S.J."/>
            <person name="Wang X.J."/>
            <person name="Zhu J.G."/>
            <person name="Ruan X.D."/>
            <person name="Zhao L."/>
            <person name="Wei J.T."/>
            <person name="Ye R.Z."/>
            <person name="Que T.C."/>
            <person name="Du C.H."/>
            <person name="Zhou Y.H."/>
            <person name="Cheng J.X."/>
            <person name="Dai P.F."/>
            <person name="Guo W.B."/>
            <person name="Han X.H."/>
            <person name="Huang E.J."/>
            <person name="Li L.F."/>
            <person name="Wei W."/>
            <person name="Gao Y.C."/>
            <person name="Liu J.Z."/>
            <person name="Shao H.Z."/>
            <person name="Wang X."/>
            <person name="Wang C.C."/>
            <person name="Yang T.C."/>
            <person name="Huo Q.B."/>
            <person name="Li W."/>
            <person name="Chen H.Y."/>
            <person name="Chen S.E."/>
            <person name="Zhou L.G."/>
            <person name="Ni X.B."/>
            <person name="Tian J.H."/>
            <person name="Sheng Y."/>
            <person name="Liu T."/>
            <person name="Pan Y.S."/>
            <person name="Xia L.Y."/>
            <person name="Li J."/>
            <person name="Zhao F."/>
            <person name="Cao W.C."/>
        </authorList>
    </citation>
    <scope>NUCLEOTIDE SEQUENCE</scope>
    <source>
        <strain evidence="4">Rsan-2018</strain>
    </source>
</reference>
<keyword evidence="1" id="KW-0863">Zinc-finger</keyword>
<dbReference type="EMBL" id="JABSTV010001251">
    <property type="protein sequence ID" value="KAH7950941.1"/>
    <property type="molecule type" value="Genomic_DNA"/>
</dbReference>
<accession>A0A9D4PR13</accession>
<keyword evidence="5" id="KW-1185">Reference proteome</keyword>
<evidence type="ECO:0000256" key="1">
    <source>
        <dbReference type="PROSITE-ProRule" id="PRU00047"/>
    </source>
</evidence>
<keyword evidence="1" id="KW-0862">Zinc</keyword>
<feature type="domain" description="CCHC-type" evidence="3">
    <location>
        <begin position="240"/>
        <end position="253"/>
    </location>
</feature>
<evidence type="ECO:0000313" key="4">
    <source>
        <dbReference type="EMBL" id="KAH7950941.1"/>
    </source>
</evidence>
<reference evidence="4" key="2">
    <citation type="submission" date="2021-09" db="EMBL/GenBank/DDBJ databases">
        <authorList>
            <person name="Jia N."/>
            <person name="Wang J."/>
            <person name="Shi W."/>
            <person name="Du L."/>
            <person name="Sun Y."/>
            <person name="Zhan W."/>
            <person name="Jiang J."/>
            <person name="Wang Q."/>
            <person name="Zhang B."/>
            <person name="Ji P."/>
            <person name="Sakyi L.B."/>
            <person name="Cui X."/>
            <person name="Yuan T."/>
            <person name="Jiang B."/>
            <person name="Yang W."/>
            <person name="Lam T.T.-Y."/>
            <person name="Chang Q."/>
            <person name="Ding S."/>
            <person name="Wang X."/>
            <person name="Zhu J."/>
            <person name="Ruan X."/>
            <person name="Zhao L."/>
            <person name="Wei J."/>
            <person name="Que T."/>
            <person name="Du C."/>
            <person name="Cheng J."/>
            <person name="Dai P."/>
            <person name="Han X."/>
            <person name="Huang E."/>
            <person name="Gao Y."/>
            <person name="Liu J."/>
            <person name="Shao H."/>
            <person name="Ye R."/>
            <person name="Li L."/>
            <person name="Wei W."/>
            <person name="Wang X."/>
            <person name="Wang C."/>
            <person name="Huo Q."/>
            <person name="Li W."/>
            <person name="Guo W."/>
            <person name="Chen H."/>
            <person name="Chen S."/>
            <person name="Zhou L."/>
            <person name="Zhou L."/>
            <person name="Ni X."/>
            <person name="Tian J."/>
            <person name="Zhou Y."/>
            <person name="Sheng Y."/>
            <person name="Liu T."/>
            <person name="Pan Y."/>
            <person name="Xia L."/>
            <person name="Li J."/>
            <person name="Zhao F."/>
            <person name="Cao W."/>
        </authorList>
    </citation>
    <scope>NUCLEOTIDE SEQUENCE</scope>
    <source>
        <strain evidence="4">Rsan-2018</strain>
        <tissue evidence="4">Larvae</tissue>
    </source>
</reference>
<feature type="region of interest" description="Disordered" evidence="2">
    <location>
        <begin position="309"/>
        <end position="399"/>
    </location>
</feature>
<dbReference type="InterPro" id="IPR001878">
    <property type="entry name" value="Znf_CCHC"/>
</dbReference>
<evidence type="ECO:0000259" key="3">
    <source>
        <dbReference type="PROSITE" id="PS50158"/>
    </source>
</evidence>
<proteinExistence type="predicted"/>
<dbReference type="AlphaFoldDB" id="A0A9D4PR13"/>
<gene>
    <name evidence="4" type="ORF">HPB52_003229</name>
</gene>
<feature type="compositionally biased region" description="Low complexity" evidence="2">
    <location>
        <begin position="328"/>
        <end position="338"/>
    </location>
</feature>
<name>A0A9D4PR13_RHISA</name>
<comment type="caution">
    <text evidence="4">The sequence shown here is derived from an EMBL/GenBank/DDBJ whole genome shotgun (WGS) entry which is preliminary data.</text>
</comment>
<dbReference type="GO" id="GO:0003676">
    <property type="term" value="F:nucleic acid binding"/>
    <property type="evidence" value="ECO:0007669"/>
    <property type="project" value="InterPro"/>
</dbReference>
<protein>
    <recommendedName>
        <fullName evidence="3">CCHC-type domain-containing protein</fullName>
    </recommendedName>
</protein>
<organism evidence="4 5">
    <name type="scientific">Rhipicephalus sanguineus</name>
    <name type="common">Brown dog tick</name>
    <name type="synonym">Ixodes sanguineus</name>
    <dbReference type="NCBI Taxonomy" id="34632"/>
    <lineage>
        <taxon>Eukaryota</taxon>
        <taxon>Metazoa</taxon>
        <taxon>Ecdysozoa</taxon>
        <taxon>Arthropoda</taxon>
        <taxon>Chelicerata</taxon>
        <taxon>Arachnida</taxon>
        <taxon>Acari</taxon>
        <taxon>Parasitiformes</taxon>
        <taxon>Ixodida</taxon>
        <taxon>Ixodoidea</taxon>
        <taxon>Ixodidae</taxon>
        <taxon>Rhipicephalinae</taxon>
        <taxon>Rhipicephalus</taxon>
        <taxon>Rhipicephalus</taxon>
    </lineage>
</organism>